<proteinExistence type="predicted"/>
<name>A0A0R3TS71_RODNA</name>
<reference evidence="2" key="1">
    <citation type="submission" date="2017-02" db="UniProtKB">
        <authorList>
            <consortium name="WormBaseParasite"/>
        </authorList>
    </citation>
    <scope>IDENTIFICATION</scope>
</reference>
<organism evidence="2">
    <name type="scientific">Rodentolepis nana</name>
    <name type="common">Dwarf tapeworm</name>
    <name type="synonym">Hymenolepis nana</name>
    <dbReference type="NCBI Taxonomy" id="102285"/>
    <lineage>
        <taxon>Eukaryota</taxon>
        <taxon>Metazoa</taxon>
        <taxon>Spiralia</taxon>
        <taxon>Lophotrochozoa</taxon>
        <taxon>Platyhelminthes</taxon>
        <taxon>Cestoda</taxon>
        <taxon>Eucestoda</taxon>
        <taxon>Cyclophyllidea</taxon>
        <taxon>Hymenolepididae</taxon>
        <taxon>Rodentolepis</taxon>
    </lineage>
</organism>
<evidence type="ECO:0000313" key="2">
    <source>
        <dbReference type="WBParaSite" id="HNAJ_0001048001-mRNA-1"/>
    </source>
</evidence>
<protein>
    <submittedName>
        <fullName evidence="2">CPBP family intramembrane metalloprotease</fullName>
    </submittedName>
</protein>
<dbReference type="WBParaSite" id="HNAJ_0001048001-mRNA-1">
    <property type="protein sequence ID" value="HNAJ_0001048001-mRNA-1"/>
    <property type="gene ID" value="HNAJ_0001048001"/>
</dbReference>
<keyword evidence="1" id="KW-1133">Transmembrane helix</keyword>
<dbReference type="AlphaFoldDB" id="A0A0R3TS71"/>
<feature type="transmembrane region" description="Helical" evidence="1">
    <location>
        <begin position="6"/>
        <end position="23"/>
    </location>
</feature>
<keyword evidence="1" id="KW-0472">Membrane</keyword>
<accession>A0A0R3TS71</accession>
<keyword evidence="1" id="KW-0812">Transmembrane</keyword>
<sequence length="36" mass="4101">SLHNEIISFIIGSAIVFTGYNFHSIRWTDFGINESN</sequence>
<evidence type="ECO:0000256" key="1">
    <source>
        <dbReference type="SAM" id="Phobius"/>
    </source>
</evidence>